<protein>
    <submittedName>
        <fullName evidence="2">DNA-binding MarR family transcriptional regulator</fullName>
    </submittedName>
</protein>
<dbReference type="GO" id="GO:0006950">
    <property type="term" value="P:response to stress"/>
    <property type="evidence" value="ECO:0007669"/>
    <property type="project" value="TreeGrafter"/>
</dbReference>
<dbReference type="Proteomes" id="UP000318416">
    <property type="component" value="Unassembled WGS sequence"/>
</dbReference>
<dbReference type="Gene3D" id="1.10.10.10">
    <property type="entry name" value="Winged helix-like DNA-binding domain superfamily/Winged helix DNA-binding domain"/>
    <property type="match status" value="1"/>
</dbReference>
<reference evidence="2 3" key="1">
    <citation type="submission" date="2019-06" db="EMBL/GenBank/DDBJ databases">
        <title>Sequencing the genomes of 1000 actinobacteria strains.</title>
        <authorList>
            <person name="Klenk H.-P."/>
        </authorList>
    </citation>
    <scope>NUCLEOTIDE SEQUENCE [LARGE SCALE GENOMIC DNA]</scope>
    <source>
        <strain evidence="2 3">DSM 41649</strain>
    </source>
</reference>
<dbReference type="AlphaFoldDB" id="A0A561EXS7"/>
<dbReference type="EMBL" id="VIVR01000001">
    <property type="protein sequence ID" value="TWE20418.1"/>
    <property type="molecule type" value="Genomic_DNA"/>
</dbReference>
<comment type="caution">
    <text evidence="2">The sequence shown here is derived from an EMBL/GenBank/DDBJ whole genome shotgun (WGS) entry which is preliminary data.</text>
</comment>
<dbReference type="InterPro" id="IPR039422">
    <property type="entry name" value="MarR/SlyA-like"/>
</dbReference>
<dbReference type="SUPFAM" id="SSF46785">
    <property type="entry name" value="Winged helix' DNA-binding domain"/>
    <property type="match status" value="1"/>
</dbReference>
<dbReference type="InterPro" id="IPR000835">
    <property type="entry name" value="HTH_MarR-typ"/>
</dbReference>
<accession>A0A561EXS7</accession>
<keyword evidence="2" id="KW-0238">DNA-binding</keyword>
<dbReference type="InterPro" id="IPR036390">
    <property type="entry name" value="WH_DNA-bd_sf"/>
</dbReference>
<dbReference type="InterPro" id="IPR036388">
    <property type="entry name" value="WH-like_DNA-bd_sf"/>
</dbReference>
<evidence type="ECO:0000313" key="2">
    <source>
        <dbReference type="EMBL" id="TWE20418.1"/>
    </source>
</evidence>
<dbReference type="PROSITE" id="PS50995">
    <property type="entry name" value="HTH_MARR_2"/>
    <property type="match status" value="1"/>
</dbReference>
<gene>
    <name evidence="2" type="ORF">FB465_5571</name>
</gene>
<dbReference type="RefSeq" id="WP_145794753.1">
    <property type="nucleotide sequence ID" value="NZ_BAAABR010000047.1"/>
</dbReference>
<dbReference type="OrthoDB" id="162531at2"/>
<evidence type="ECO:0000259" key="1">
    <source>
        <dbReference type="PROSITE" id="PS50995"/>
    </source>
</evidence>
<dbReference type="PANTHER" id="PTHR33164">
    <property type="entry name" value="TRANSCRIPTIONAL REGULATOR, MARR FAMILY"/>
    <property type="match status" value="1"/>
</dbReference>
<proteinExistence type="predicted"/>
<name>A0A561EXS7_9ACTN</name>
<dbReference type="PRINTS" id="PR00598">
    <property type="entry name" value="HTHMARR"/>
</dbReference>
<keyword evidence="3" id="KW-1185">Reference proteome</keyword>
<organism evidence="2 3">
    <name type="scientific">Kitasatospora atroaurantiaca</name>
    <dbReference type="NCBI Taxonomy" id="285545"/>
    <lineage>
        <taxon>Bacteria</taxon>
        <taxon>Bacillati</taxon>
        <taxon>Actinomycetota</taxon>
        <taxon>Actinomycetes</taxon>
        <taxon>Kitasatosporales</taxon>
        <taxon>Streptomycetaceae</taxon>
        <taxon>Kitasatospora</taxon>
    </lineage>
</organism>
<sequence length="143" mass="15303">MSYPSDEVSARVVSLFAAINRRYARESEAAAAAHDLTPLQAKALLAAADPVPMRAVAERLHAEPSNVTAMVDRLEERGLVERRPSPADRRVKLVVATAAGLAAIGELRAAMPFATDPLAPLDAEQREALCRLLELMAGPDPQP</sequence>
<evidence type="ECO:0000313" key="3">
    <source>
        <dbReference type="Proteomes" id="UP000318416"/>
    </source>
</evidence>
<dbReference type="PANTHER" id="PTHR33164:SF99">
    <property type="entry name" value="MARR FAMILY REGULATORY PROTEIN"/>
    <property type="match status" value="1"/>
</dbReference>
<dbReference type="Pfam" id="PF01047">
    <property type="entry name" value="MarR"/>
    <property type="match status" value="1"/>
</dbReference>
<dbReference type="GO" id="GO:0003677">
    <property type="term" value="F:DNA binding"/>
    <property type="evidence" value="ECO:0007669"/>
    <property type="project" value="UniProtKB-KW"/>
</dbReference>
<dbReference type="GO" id="GO:0003700">
    <property type="term" value="F:DNA-binding transcription factor activity"/>
    <property type="evidence" value="ECO:0007669"/>
    <property type="project" value="InterPro"/>
</dbReference>
<dbReference type="SMART" id="SM00347">
    <property type="entry name" value="HTH_MARR"/>
    <property type="match status" value="1"/>
</dbReference>
<feature type="domain" description="HTH marR-type" evidence="1">
    <location>
        <begin position="9"/>
        <end position="138"/>
    </location>
</feature>